<evidence type="ECO:0000313" key="13">
    <source>
        <dbReference type="Proteomes" id="UP000248132"/>
    </source>
</evidence>
<evidence type="ECO:0000256" key="9">
    <source>
        <dbReference type="RuleBase" id="RU003923"/>
    </source>
</evidence>
<dbReference type="GO" id="GO:0015628">
    <property type="term" value="P:protein secretion by the type II secretion system"/>
    <property type="evidence" value="ECO:0007669"/>
    <property type="project" value="TreeGrafter"/>
</dbReference>
<organism evidence="12 13">
    <name type="scientific">Ruminiclostridium sufflavum DSM 19573</name>
    <dbReference type="NCBI Taxonomy" id="1121337"/>
    <lineage>
        <taxon>Bacteria</taxon>
        <taxon>Bacillati</taxon>
        <taxon>Bacillota</taxon>
        <taxon>Clostridia</taxon>
        <taxon>Eubacteriales</taxon>
        <taxon>Oscillospiraceae</taxon>
        <taxon>Ruminiclostridium</taxon>
    </lineage>
</organism>
<dbReference type="AlphaFoldDB" id="A0A318XJR2"/>
<keyword evidence="5" id="KW-0997">Cell inner membrane</keyword>
<protein>
    <submittedName>
        <fullName evidence="12">Type IV pilus assembly protein PilC</fullName>
    </submittedName>
</protein>
<dbReference type="PANTHER" id="PTHR30012">
    <property type="entry name" value="GENERAL SECRETION PATHWAY PROTEIN"/>
    <property type="match status" value="1"/>
</dbReference>
<dbReference type="RefSeq" id="WP_242981381.1">
    <property type="nucleotide sequence ID" value="NZ_QKMR01000025.1"/>
</dbReference>
<dbReference type="Pfam" id="PF00482">
    <property type="entry name" value="T2SSF"/>
    <property type="match status" value="2"/>
</dbReference>
<dbReference type="InterPro" id="IPR001992">
    <property type="entry name" value="T2SS_GspF/T4SS_PilC_CS"/>
</dbReference>
<feature type="domain" description="Type II secretion system protein GspF" evidence="11">
    <location>
        <begin position="67"/>
        <end position="189"/>
    </location>
</feature>
<dbReference type="FunFam" id="1.20.81.30:FF:000001">
    <property type="entry name" value="Type II secretion system protein F"/>
    <property type="match status" value="2"/>
</dbReference>
<evidence type="ECO:0000259" key="11">
    <source>
        <dbReference type="Pfam" id="PF00482"/>
    </source>
</evidence>
<keyword evidence="7 10" id="KW-1133">Transmembrane helix</keyword>
<dbReference type="PANTHER" id="PTHR30012:SF7">
    <property type="entry name" value="PROTEIN TRANSPORT PROTEIN HOFC HOMOLOG"/>
    <property type="match status" value="1"/>
</dbReference>
<feature type="domain" description="Type II secretion system protein GspF" evidence="11">
    <location>
        <begin position="271"/>
        <end position="393"/>
    </location>
</feature>
<sequence>MYNYKAKTAAGTTVTGSFEAADRSMVVELIKEKGYYPLSIEDKTAKGVEINLGGGKKIKPKELAVLCRQFHTMLDAGVTVIGCLDMLKQQTENKTLKEAVAAVYDEVQKGKTLSESMQALPKVFPALMVSMIEVGEVGGTLEAVLERLAIQYEKDNKIKSKVSTAMVYPAVIGCIALVMVVFMLVFIVPTFVGMIESTGGVMPTPTKILLFVSGLLTNPVFIICAIAAIILLRLGFKRFKSTEGGKYFIDRLIYRMPLVGPNIKKILAASFTRTLSTLLSSGVSLIQSLEVVDRVVNNQVVSRGLAEVREDIKTGSNLAAPLERMGIFPLMVTQMISVGEEAGSLDAIMEKVADFYDEEVETSISKLLAMLEPLMMMVLAVIVGFIVIAMIMPTFTMNQGAGQ</sequence>
<reference evidence="12 13" key="1">
    <citation type="submission" date="2018-06" db="EMBL/GenBank/DDBJ databases">
        <title>Genomic Encyclopedia of Type Strains, Phase I: the one thousand microbial genomes (KMG-I) project.</title>
        <authorList>
            <person name="Kyrpides N."/>
        </authorList>
    </citation>
    <scope>NUCLEOTIDE SEQUENCE [LARGE SCALE GENOMIC DNA]</scope>
    <source>
        <strain evidence="12 13">DSM 19573</strain>
    </source>
</reference>
<comment type="caution">
    <text evidence="12">The sequence shown here is derived from an EMBL/GenBank/DDBJ whole genome shotgun (WGS) entry which is preliminary data.</text>
</comment>
<evidence type="ECO:0000256" key="2">
    <source>
        <dbReference type="ARBA" id="ARBA00005745"/>
    </source>
</evidence>
<evidence type="ECO:0000313" key="12">
    <source>
        <dbReference type="EMBL" id="PYG85647.1"/>
    </source>
</evidence>
<evidence type="ECO:0000256" key="8">
    <source>
        <dbReference type="ARBA" id="ARBA00023136"/>
    </source>
</evidence>
<dbReference type="PROSITE" id="PS00874">
    <property type="entry name" value="T2SP_F"/>
    <property type="match status" value="1"/>
</dbReference>
<keyword evidence="3 9" id="KW-0813">Transport</keyword>
<gene>
    <name evidence="12" type="ORF">LY28_03335</name>
</gene>
<feature type="transmembrane region" description="Helical" evidence="10">
    <location>
        <begin position="208"/>
        <end position="232"/>
    </location>
</feature>
<evidence type="ECO:0000256" key="3">
    <source>
        <dbReference type="ARBA" id="ARBA00022448"/>
    </source>
</evidence>
<keyword evidence="8 10" id="KW-0472">Membrane</keyword>
<accession>A0A318XJR2</accession>
<comment type="similarity">
    <text evidence="2 9">Belongs to the GSP F family.</text>
</comment>
<feature type="transmembrane region" description="Helical" evidence="10">
    <location>
        <begin position="374"/>
        <end position="395"/>
    </location>
</feature>
<dbReference type="InterPro" id="IPR042094">
    <property type="entry name" value="T2SS_GspF_sf"/>
</dbReference>
<evidence type="ECO:0000256" key="7">
    <source>
        <dbReference type="ARBA" id="ARBA00022989"/>
    </source>
</evidence>
<dbReference type="InterPro" id="IPR003004">
    <property type="entry name" value="GspF/PilC"/>
</dbReference>
<evidence type="ECO:0000256" key="10">
    <source>
        <dbReference type="SAM" id="Phobius"/>
    </source>
</evidence>
<name>A0A318XJR2_9FIRM</name>
<proteinExistence type="inferred from homology"/>
<dbReference type="EMBL" id="QKMR01000025">
    <property type="protein sequence ID" value="PYG85647.1"/>
    <property type="molecule type" value="Genomic_DNA"/>
</dbReference>
<comment type="subcellular location">
    <subcellularLocation>
        <location evidence="1">Cell inner membrane</location>
        <topology evidence="1">Multi-pass membrane protein</topology>
    </subcellularLocation>
    <subcellularLocation>
        <location evidence="9">Cell membrane</location>
        <topology evidence="9">Multi-pass membrane protein</topology>
    </subcellularLocation>
</comment>
<feature type="transmembrane region" description="Helical" evidence="10">
    <location>
        <begin position="166"/>
        <end position="188"/>
    </location>
</feature>
<dbReference type="Gene3D" id="1.20.81.30">
    <property type="entry name" value="Type II secretion system (T2SS), domain F"/>
    <property type="match status" value="2"/>
</dbReference>
<keyword evidence="6 9" id="KW-0812">Transmembrane</keyword>
<dbReference type="InterPro" id="IPR018076">
    <property type="entry name" value="T2SS_GspF_dom"/>
</dbReference>
<keyword evidence="13" id="KW-1185">Reference proteome</keyword>
<evidence type="ECO:0000256" key="5">
    <source>
        <dbReference type="ARBA" id="ARBA00022519"/>
    </source>
</evidence>
<evidence type="ECO:0000256" key="1">
    <source>
        <dbReference type="ARBA" id="ARBA00004429"/>
    </source>
</evidence>
<evidence type="ECO:0000256" key="6">
    <source>
        <dbReference type="ARBA" id="ARBA00022692"/>
    </source>
</evidence>
<keyword evidence="4" id="KW-1003">Cell membrane</keyword>
<dbReference type="PRINTS" id="PR00812">
    <property type="entry name" value="BCTERIALGSPF"/>
</dbReference>
<dbReference type="Proteomes" id="UP000248132">
    <property type="component" value="Unassembled WGS sequence"/>
</dbReference>
<dbReference type="GO" id="GO:0005886">
    <property type="term" value="C:plasma membrane"/>
    <property type="evidence" value="ECO:0007669"/>
    <property type="project" value="UniProtKB-SubCell"/>
</dbReference>
<evidence type="ECO:0000256" key="4">
    <source>
        <dbReference type="ARBA" id="ARBA00022475"/>
    </source>
</evidence>